<keyword evidence="4" id="KW-1185">Reference proteome</keyword>
<dbReference type="Proteomes" id="UP000232323">
    <property type="component" value="Unassembled WGS sequence"/>
</dbReference>
<comment type="caution">
    <text evidence="3">The sequence shown here is derived from an EMBL/GenBank/DDBJ whole genome shotgun (WGS) entry which is preliminary data.</text>
</comment>
<dbReference type="OrthoDB" id="412787at2759"/>
<dbReference type="GO" id="GO:0000288">
    <property type="term" value="P:nuclear-transcribed mRNA catabolic process, deadenylation-dependent decay"/>
    <property type="evidence" value="ECO:0007669"/>
    <property type="project" value="TreeGrafter"/>
</dbReference>
<name>A0A250X1K3_9CHLO</name>
<protein>
    <recommendedName>
        <fullName evidence="2">Endonuclease/exonuclease/phosphatase domain-containing protein</fullName>
    </recommendedName>
</protein>
<feature type="region of interest" description="Disordered" evidence="1">
    <location>
        <begin position="86"/>
        <end position="134"/>
    </location>
</feature>
<feature type="domain" description="Endonuclease/exonuclease/phosphatase" evidence="2">
    <location>
        <begin position="389"/>
        <end position="489"/>
    </location>
</feature>
<dbReference type="GO" id="GO:0005739">
    <property type="term" value="C:mitochondrion"/>
    <property type="evidence" value="ECO:0007669"/>
    <property type="project" value="TreeGrafter"/>
</dbReference>
<dbReference type="Pfam" id="PF03372">
    <property type="entry name" value="Exo_endo_phos"/>
    <property type="match status" value="1"/>
</dbReference>
<dbReference type="Gene3D" id="3.60.10.10">
    <property type="entry name" value="Endonuclease/exonuclease/phosphatase"/>
    <property type="match status" value="1"/>
</dbReference>
<dbReference type="EMBL" id="BEGY01000021">
    <property type="protein sequence ID" value="GAX76948.1"/>
    <property type="molecule type" value="Genomic_DNA"/>
</dbReference>
<feature type="compositionally biased region" description="Polar residues" evidence="1">
    <location>
        <begin position="643"/>
        <end position="664"/>
    </location>
</feature>
<sequence>MQLWKVRRFIRPFCRMTTRKHRAVDQLVPTAHHEAPRGPFASTVLVRDHPADENLNVFITLLGKPQSLNRPRDEPLEKALARLRAKAVPPMSKKEMRRRKGSNHAVASGVSKTNGQAGRTDLHSEAGKQVTSSTEVLPSTVVLDSMESSMEGDEASSSNELPVALFHDAEQVRQVDVKTPNAEAWALGRVLKVGDQLFSVIYNPPTVDKVLLVKRAIVGHKVLAMHKVIFSDATATRYCWSRRRPVLAGSVVLLKGALGAAEETWEDLGCYDASYTPTPQDLGYQLRVECTPVRLMSTTDRSSNTNHQHLDASSSSTSVIDIQSTKQAIDAAADNKSIYPSQSWMAGEAVSAMTGAVEEGPSFNCGAVHLRAPQIMPAADRSQGRMRVLSYNILADQYAGSTYAEQVLFNYCPLQYLDPDYRKQLVVAELEHYNADVACLQEVDEKAFTEFFLPHMQLRGYDGRYTNKMGRVREGSATFWRTSRFSAVAVKDVFLRNVFKELSGTSSLHARWKPMLDASPELTLALQQKVTTVAQITLLAPVDVLNDDVDETLTRAEIAASTPCENNVPNTEPCFSQRALCVVNTHLFYHPYAPHIRTMHTSAILEEAADFMMKNTNFCVPRISDDSLNYSDRSESDGRSQESKQGLTGEQTSSHLEQQGQSSMKGRVLKPALLFCGDLNSDLNDGVPGVIQLLQSGRVSGDHWDWSQGASFKWGMEEEEGSPEQQAAAPKPPGGVLAQNAPAFAASNTVAEDAIESGTSVTANCEGDDAITIDVTGVDVDIPSISSIGGLRSADDLKTPFSNYTSGYKALLDYVWYDPQCLKVISSVKMPSEEALAGFIPSRGFPSDHLAVVYDLALKRDA</sequence>
<feature type="compositionally biased region" description="Basic and acidic residues" evidence="1">
    <location>
        <begin position="632"/>
        <end position="642"/>
    </location>
</feature>
<dbReference type="SUPFAM" id="SSF56219">
    <property type="entry name" value="DNase I-like"/>
    <property type="match status" value="1"/>
</dbReference>
<dbReference type="InterPro" id="IPR050410">
    <property type="entry name" value="CCR4/nocturin_mRNA_transcr"/>
</dbReference>
<proteinExistence type="predicted"/>
<feature type="region of interest" description="Disordered" evidence="1">
    <location>
        <begin position="629"/>
        <end position="664"/>
    </location>
</feature>
<organism evidence="3 4">
    <name type="scientific">Chlamydomonas eustigma</name>
    <dbReference type="NCBI Taxonomy" id="1157962"/>
    <lineage>
        <taxon>Eukaryota</taxon>
        <taxon>Viridiplantae</taxon>
        <taxon>Chlorophyta</taxon>
        <taxon>core chlorophytes</taxon>
        <taxon>Chlorophyceae</taxon>
        <taxon>CS clade</taxon>
        <taxon>Chlamydomonadales</taxon>
        <taxon>Chlamydomonadaceae</taxon>
        <taxon>Chlamydomonas</taxon>
    </lineage>
</organism>
<evidence type="ECO:0000313" key="3">
    <source>
        <dbReference type="EMBL" id="GAX76948.1"/>
    </source>
</evidence>
<feature type="region of interest" description="Disordered" evidence="1">
    <location>
        <begin position="716"/>
        <end position="735"/>
    </location>
</feature>
<dbReference type="InterPro" id="IPR036691">
    <property type="entry name" value="Endo/exonu/phosph_ase_sf"/>
</dbReference>
<dbReference type="AlphaFoldDB" id="A0A250X1K3"/>
<dbReference type="InterPro" id="IPR005135">
    <property type="entry name" value="Endo/exonuclease/phosphatase"/>
</dbReference>
<reference evidence="3 4" key="1">
    <citation type="submission" date="2017-08" db="EMBL/GenBank/DDBJ databases">
        <title>Acidophilic green algal genome provides insights into adaptation to an acidic environment.</title>
        <authorList>
            <person name="Hirooka S."/>
            <person name="Hirose Y."/>
            <person name="Kanesaki Y."/>
            <person name="Higuchi S."/>
            <person name="Fujiwara T."/>
            <person name="Onuma R."/>
            <person name="Era A."/>
            <person name="Ohbayashi R."/>
            <person name="Uzuka A."/>
            <person name="Nozaki H."/>
            <person name="Yoshikawa H."/>
            <person name="Miyagishima S.Y."/>
        </authorList>
    </citation>
    <scope>NUCLEOTIDE SEQUENCE [LARGE SCALE GENOMIC DNA]</scope>
    <source>
        <strain evidence="3 4">NIES-2499</strain>
    </source>
</reference>
<evidence type="ECO:0000259" key="2">
    <source>
        <dbReference type="Pfam" id="PF03372"/>
    </source>
</evidence>
<gene>
    <name evidence="3" type="ORF">CEUSTIGMA_g4395.t1</name>
</gene>
<dbReference type="PANTHER" id="PTHR12121:SF37">
    <property type="entry name" value="2',5'-PHOSPHODIESTERASE 12"/>
    <property type="match status" value="1"/>
</dbReference>
<accession>A0A250X1K3</accession>
<dbReference type="STRING" id="1157962.A0A250X1K3"/>
<dbReference type="GO" id="GO:0000175">
    <property type="term" value="F:3'-5'-RNA exonuclease activity"/>
    <property type="evidence" value="ECO:0007669"/>
    <property type="project" value="TreeGrafter"/>
</dbReference>
<evidence type="ECO:0000256" key="1">
    <source>
        <dbReference type="SAM" id="MobiDB-lite"/>
    </source>
</evidence>
<evidence type="ECO:0000313" key="4">
    <source>
        <dbReference type="Proteomes" id="UP000232323"/>
    </source>
</evidence>
<dbReference type="PANTHER" id="PTHR12121">
    <property type="entry name" value="CARBON CATABOLITE REPRESSOR PROTEIN 4"/>
    <property type="match status" value="1"/>
</dbReference>